<sequence length="566" mass="62633">MLSTSHLSCNILADLLIAHGVKHVVLSPGSRNTPLIIAISRREDLKCHVVIDERSAAFIALGMSIQSGSPVAIVCTSGTALLNYAPAVAEAYYRHIPLVVISADRPEEWIDQDDSQTLWQQDALAPYVKRSCDICARIDFPNGKWWTERMINDVLLEAVNSRPGPVHINVRLDAPLNTQTDYETRSARVISMVTPPQLLPVADVRNLANTIAAPHRVMIVAGFHEPDYKLNRSMMRLASLPNVVVMTESISNLHSPLFMNRIDSTLCRLSETEKDSLRPDTVITLGGAIVSRHIKDWLRNIPKLSHWHIGISHTTIDCFKHLTMRINMDAAPFLSQLASAMSRQKGVSAYSQLWHDASMRASEFHDSYIEKAPWSDIKAMAHIFSNIPRSWNVHLSNGTPVRYAQLMDNMNIHRSECNRGVSGIDGCTSTALGSSAVFKGVTLLISGDMSFQYDISALSSEILSPRFKMIVICNGGGGIFRFIKATSEFPETEKYLAVGTNLPLSDLCKGYGISYFEADSCESLSHSFSQFVSESERPALLAIHTPPKLSADVLKGYFTGILPEQK</sequence>
<keyword evidence="1 7" id="KW-0474">Menaquinone biosynthesis</keyword>
<dbReference type="InterPro" id="IPR029061">
    <property type="entry name" value="THDP-binding"/>
</dbReference>
<dbReference type="GO" id="GO:0000287">
    <property type="term" value="F:magnesium ion binding"/>
    <property type="evidence" value="ECO:0007669"/>
    <property type="project" value="UniProtKB-UniRule"/>
</dbReference>
<evidence type="ECO:0000256" key="7">
    <source>
        <dbReference type="HAMAP-Rule" id="MF_01659"/>
    </source>
</evidence>
<dbReference type="EMBL" id="SJSA01000002">
    <property type="protein sequence ID" value="TGG36496.1"/>
    <property type="molecule type" value="Genomic_DNA"/>
</dbReference>
<dbReference type="RefSeq" id="WP_135472233.1">
    <property type="nucleotide sequence ID" value="NZ_CASGTF010000067.1"/>
</dbReference>
<dbReference type="NCBIfam" id="TIGR00173">
    <property type="entry name" value="menD"/>
    <property type="match status" value="1"/>
</dbReference>
<dbReference type="GeneID" id="82150442"/>
<comment type="function">
    <text evidence="7">Catalyzes the thiamine diphosphate-dependent decarboxylation of 2-oxoglutarate and the subsequent addition of the resulting succinic semialdehyde-thiamine pyrophosphate anion to isochorismate to yield 2-succinyl-5-enolpyruvyl-6-hydroxy-3-cyclohexene-1-carboxylate (SEPHCHC).</text>
</comment>
<comment type="catalytic activity">
    <reaction evidence="7">
        <text>isochorismate + 2-oxoglutarate + H(+) = 5-enolpyruvoyl-6-hydroxy-2-succinyl-cyclohex-3-ene-1-carboxylate + CO2</text>
        <dbReference type="Rhea" id="RHEA:25593"/>
        <dbReference type="ChEBI" id="CHEBI:15378"/>
        <dbReference type="ChEBI" id="CHEBI:16526"/>
        <dbReference type="ChEBI" id="CHEBI:16810"/>
        <dbReference type="ChEBI" id="CHEBI:29780"/>
        <dbReference type="ChEBI" id="CHEBI:58818"/>
        <dbReference type="EC" id="2.2.1.9"/>
    </reaction>
</comment>
<evidence type="ECO:0000256" key="4">
    <source>
        <dbReference type="ARBA" id="ARBA00022842"/>
    </source>
</evidence>
<keyword evidence="6 7" id="KW-0464">Manganese</keyword>
<comment type="caution">
    <text evidence="9">The sequence shown here is derived from an EMBL/GenBank/DDBJ whole genome shotgun (WGS) entry which is preliminary data.</text>
</comment>
<keyword evidence="10" id="KW-1185">Reference proteome</keyword>
<name>A0A4Z0V3V4_9BACT</name>
<evidence type="ECO:0000256" key="2">
    <source>
        <dbReference type="ARBA" id="ARBA00022679"/>
    </source>
</evidence>
<gene>
    <name evidence="7 9" type="primary">menD</name>
    <name evidence="9" type="ORF">EZ315_11635</name>
</gene>
<dbReference type="GO" id="GO:0009234">
    <property type="term" value="P:menaquinone biosynthetic process"/>
    <property type="evidence" value="ECO:0007669"/>
    <property type="project" value="UniProtKB-UniRule"/>
</dbReference>
<comment type="pathway">
    <text evidence="7">Quinol/quinone metabolism; menaquinone biosynthesis.</text>
</comment>
<dbReference type="Gene3D" id="3.40.50.970">
    <property type="match status" value="2"/>
</dbReference>
<dbReference type="AlphaFoldDB" id="A0A4Z0V3V4"/>
<dbReference type="InterPro" id="IPR029035">
    <property type="entry name" value="DHS-like_NAD/FAD-binding_dom"/>
</dbReference>
<dbReference type="UniPathway" id="UPA01057">
    <property type="reaction ID" value="UER00164"/>
</dbReference>
<dbReference type="InterPro" id="IPR004433">
    <property type="entry name" value="MenaQ_synth_MenD"/>
</dbReference>
<protein>
    <recommendedName>
        <fullName evidence="7">2-succinyl-5-enolpyruvyl-6-hydroxy-3-cyclohexene-1-carboxylate synthase</fullName>
        <shortName evidence="7">SEPHCHC synthase</shortName>
        <ecNumber evidence="7">2.2.1.9</ecNumber>
    </recommendedName>
    <alternativeName>
        <fullName evidence="7">Menaquinone biosynthesis protein MenD</fullName>
    </alternativeName>
</protein>
<reference evidence="9 10" key="1">
    <citation type="submission" date="2019-02" db="EMBL/GenBank/DDBJ databases">
        <title>Isolation and identification of novel species under the genus Muribaculum.</title>
        <authorList>
            <person name="Miyake S."/>
            <person name="Ding Y."/>
            <person name="Low A."/>
            <person name="Soh M."/>
            <person name="Seedorf H."/>
        </authorList>
    </citation>
    <scope>NUCLEOTIDE SEQUENCE [LARGE SCALE GENOMIC DNA]</scope>
    <source>
        <strain evidence="9 10">TLL-A3</strain>
    </source>
</reference>
<evidence type="ECO:0000256" key="5">
    <source>
        <dbReference type="ARBA" id="ARBA00023052"/>
    </source>
</evidence>
<comment type="pathway">
    <text evidence="7">Quinol/quinone metabolism; 1,4-dihydroxy-2-naphthoate biosynthesis; 1,4-dihydroxy-2-naphthoate from chorismate: step 2/7.</text>
</comment>
<evidence type="ECO:0000259" key="8">
    <source>
        <dbReference type="Pfam" id="PF02776"/>
    </source>
</evidence>
<comment type="cofactor">
    <cofactor evidence="7">
        <name>Mg(2+)</name>
        <dbReference type="ChEBI" id="CHEBI:18420"/>
    </cofactor>
    <cofactor evidence="7">
        <name>Mn(2+)</name>
        <dbReference type="ChEBI" id="CHEBI:29035"/>
    </cofactor>
</comment>
<organism evidence="9 10">
    <name type="scientific">Duncaniella freteri</name>
    <dbReference type="NCBI Taxonomy" id="2530391"/>
    <lineage>
        <taxon>Bacteria</taxon>
        <taxon>Pseudomonadati</taxon>
        <taxon>Bacteroidota</taxon>
        <taxon>Bacteroidia</taxon>
        <taxon>Bacteroidales</taxon>
        <taxon>Muribaculaceae</taxon>
        <taxon>Duncaniella</taxon>
    </lineage>
</organism>
<evidence type="ECO:0000256" key="1">
    <source>
        <dbReference type="ARBA" id="ARBA00022428"/>
    </source>
</evidence>
<dbReference type="GO" id="GO:0030145">
    <property type="term" value="F:manganese ion binding"/>
    <property type="evidence" value="ECO:0007669"/>
    <property type="project" value="UniProtKB-UniRule"/>
</dbReference>
<dbReference type="PANTHER" id="PTHR42916">
    <property type="entry name" value="2-SUCCINYL-5-ENOLPYRUVYL-6-HYDROXY-3-CYCLOHEXENE-1-CARBOXYLATE SYNTHASE"/>
    <property type="match status" value="1"/>
</dbReference>
<evidence type="ECO:0000256" key="3">
    <source>
        <dbReference type="ARBA" id="ARBA00022723"/>
    </source>
</evidence>
<evidence type="ECO:0000313" key="9">
    <source>
        <dbReference type="EMBL" id="TGG36496.1"/>
    </source>
</evidence>
<dbReference type="PIRSF" id="PIRSF004983">
    <property type="entry name" value="MenD"/>
    <property type="match status" value="1"/>
</dbReference>
<dbReference type="InterPro" id="IPR012001">
    <property type="entry name" value="Thiamin_PyroP_enz_TPP-bd_dom"/>
</dbReference>
<comment type="subunit">
    <text evidence="7">Homodimer.</text>
</comment>
<comment type="similarity">
    <text evidence="7">Belongs to the TPP enzyme family. MenD subfamily.</text>
</comment>
<proteinExistence type="inferred from homology"/>
<keyword evidence="4 7" id="KW-0460">Magnesium</keyword>
<keyword evidence="5 7" id="KW-0786">Thiamine pyrophosphate</keyword>
<dbReference type="SUPFAM" id="SSF52518">
    <property type="entry name" value="Thiamin diphosphate-binding fold (THDP-binding)"/>
    <property type="match status" value="2"/>
</dbReference>
<keyword evidence="2 7" id="KW-0808">Transferase</keyword>
<keyword evidence="3 7" id="KW-0479">Metal-binding</keyword>
<dbReference type="EC" id="2.2.1.9" evidence="7"/>
<dbReference type="CDD" id="cd07037">
    <property type="entry name" value="TPP_PYR_MenD"/>
    <property type="match status" value="1"/>
</dbReference>
<dbReference type="SUPFAM" id="SSF52467">
    <property type="entry name" value="DHS-like NAD/FAD-binding domain"/>
    <property type="match status" value="1"/>
</dbReference>
<accession>A0A4Z0V3V4</accession>
<evidence type="ECO:0000256" key="6">
    <source>
        <dbReference type="ARBA" id="ARBA00023211"/>
    </source>
</evidence>
<dbReference type="GO" id="GO:0030976">
    <property type="term" value="F:thiamine pyrophosphate binding"/>
    <property type="evidence" value="ECO:0007669"/>
    <property type="project" value="UniProtKB-UniRule"/>
</dbReference>
<dbReference type="PANTHER" id="PTHR42916:SF1">
    <property type="entry name" value="PROTEIN PHYLLO, CHLOROPLASTIC"/>
    <property type="match status" value="1"/>
</dbReference>
<dbReference type="GO" id="GO:0070204">
    <property type="term" value="F:2-succinyl-5-enolpyruvyl-6-hydroxy-3-cyclohexene-1-carboxylic-acid synthase activity"/>
    <property type="evidence" value="ECO:0007669"/>
    <property type="project" value="UniProtKB-UniRule"/>
</dbReference>
<dbReference type="HAMAP" id="MF_01659">
    <property type="entry name" value="MenD"/>
    <property type="match status" value="1"/>
</dbReference>
<dbReference type="Pfam" id="PF02776">
    <property type="entry name" value="TPP_enzyme_N"/>
    <property type="match status" value="1"/>
</dbReference>
<dbReference type="Proteomes" id="UP000297635">
    <property type="component" value="Unassembled WGS sequence"/>
</dbReference>
<comment type="cofactor">
    <cofactor evidence="7">
        <name>thiamine diphosphate</name>
        <dbReference type="ChEBI" id="CHEBI:58937"/>
    </cofactor>
    <text evidence="7">Binds 1 thiamine pyrophosphate per subunit.</text>
</comment>
<evidence type="ECO:0000313" key="10">
    <source>
        <dbReference type="Proteomes" id="UP000297635"/>
    </source>
</evidence>
<dbReference type="Gene3D" id="3.40.50.1220">
    <property type="entry name" value="TPP-binding domain"/>
    <property type="match status" value="1"/>
</dbReference>
<dbReference type="UniPathway" id="UPA00079"/>
<feature type="domain" description="Thiamine pyrophosphate enzyme N-terminal TPP-binding" evidence="8">
    <location>
        <begin position="11"/>
        <end position="120"/>
    </location>
</feature>